<comment type="caution">
    <text evidence="1">The sequence shown here is derived from an EMBL/GenBank/DDBJ whole genome shotgun (WGS) entry which is preliminary data.</text>
</comment>
<reference evidence="2" key="1">
    <citation type="submission" date="2018-09" db="EMBL/GenBank/DDBJ databases">
        <title>Paracoccus onubensis nov. sp. a moderate halophilic bacterium isolated from Gruta de las Maravillas (Aracena, Spain).</title>
        <authorList>
            <person name="Jurado V."/>
            <person name="Gutierrez-Patricio S."/>
            <person name="Gonzalez-Pimentel J.L."/>
            <person name="Miller A.Z."/>
            <person name="Laiz L."/>
            <person name="Saiz-Jimenez C."/>
        </authorList>
    </citation>
    <scope>NUCLEOTIDE SEQUENCE [LARGE SCALE GENOMIC DNA]</scope>
    <source>
        <strain evidence="2">DSM 26381</strain>
    </source>
</reference>
<dbReference type="RefSeq" id="WP_119897569.1">
    <property type="nucleotide sequence ID" value="NZ_QZEW01000026.1"/>
</dbReference>
<evidence type="ECO:0000313" key="1">
    <source>
        <dbReference type="EMBL" id="RJL18191.1"/>
    </source>
</evidence>
<organism evidence="1 2">
    <name type="scientific">Paracoccus siganidrum</name>
    <dbReference type="NCBI Taxonomy" id="1276757"/>
    <lineage>
        <taxon>Bacteria</taxon>
        <taxon>Pseudomonadati</taxon>
        <taxon>Pseudomonadota</taxon>
        <taxon>Alphaproteobacteria</taxon>
        <taxon>Rhodobacterales</taxon>
        <taxon>Paracoccaceae</taxon>
        <taxon>Paracoccus</taxon>
    </lineage>
</organism>
<dbReference type="OrthoDB" id="7778470at2"/>
<name>A0A419A877_9RHOB</name>
<accession>A0A419A877</accession>
<evidence type="ECO:0000313" key="2">
    <source>
        <dbReference type="Proteomes" id="UP000283587"/>
    </source>
</evidence>
<protein>
    <submittedName>
        <fullName evidence="1">Uncharacterized protein</fullName>
    </submittedName>
</protein>
<sequence>MVTEAGKLALLERIARIKAERELKKFAAFSGHMTLARQKVDSLQAALRQCYESGAPLSVAEARIASAQAARSARELSRAVGDLERMTPRFEKARAEAAKEFGRAEVLLELARSAGKKPHRM</sequence>
<dbReference type="AlphaFoldDB" id="A0A419A877"/>
<dbReference type="EMBL" id="QZEW01000026">
    <property type="protein sequence ID" value="RJL18191.1"/>
    <property type="molecule type" value="Genomic_DNA"/>
</dbReference>
<dbReference type="Proteomes" id="UP000283587">
    <property type="component" value="Unassembled WGS sequence"/>
</dbReference>
<proteinExistence type="predicted"/>
<keyword evidence="2" id="KW-1185">Reference proteome</keyword>
<gene>
    <name evidence="1" type="ORF">D3P05_07550</name>
</gene>